<dbReference type="EMBL" id="SDIF01000199">
    <property type="protein sequence ID" value="RXS57928.1"/>
    <property type="molecule type" value="Genomic_DNA"/>
</dbReference>
<dbReference type="Gene3D" id="3.30.360.10">
    <property type="entry name" value="Dihydrodipicolinate Reductase, domain 2"/>
    <property type="match status" value="1"/>
</dbReference>
<dbReference type="InterPro" id="IPR000683">
    <property type="entry name" value="Gfo/Idh/MocA-like_OxRdtase_N"/>
</dbReference>
<dbReference type="GO" id="GO:0000166">
    <property type="term" value="F:nucleotide binding"/>
    <property type="evidence" value="ECO:0007669"/>
    <property type="project" value="InterPro"/>
</dbReference>
<proteinExistence type="predicted"/>
<comment type="caution">
    <text evidence="4">The sequence shown here is derived from an EMBL/GenBank/DDBJ whole genome shotgun (WGS) entry which is preliminary data.</text>
</comment>
<dbReference type="InterPro" id="IPR050463">
    <property type="entry name" value="Gfo/Idh/MocA_oxidrdct_glycsds"/>
</dbReference>
<feature type="domain" description="GFO/IDH/MocA-like oxidoreductase" evidence="3">
    <location>
        <begin position="161"/>
        <end position="242"/>
    </location>
</feature>
<evidence type="ECO:0000313" key="5">
    <source>
        <dbReference type="Proteomes" id="UP000289482"/>
    </source>
</evidence>
<dbReference type="RefSeq" id="WP_129251257.1">
    <property type="nucleotide sequence ID" value="NZ_JABZEL010000016.1"/>
</dbReference>
<dbReference type="PANTHER" id="PTHR43818">
    <property type="entry name" value="BCDNA.GH03377"/>
    <property type="match status" value="1"/>
</dbReference>
<evidence type="ECO:0000259" key="3">
    <source>
        <dbReference type="Pfam" id="PF22725"/>
    </source>
</evidence>
<dbReference type="SUPFAM" id="SSF55347">
    <property type="entry name" value="Glyceraldehyde-3-phosphate dehydrogenase-like, C-terminal domain"/>
    <property type="match status" value="1"/>
</dbReference>
<dbReference type="SUPFAM" id="SSF51735">
    <property type="entry name" value="NAD(P)-binding Rossmann-fold domains"/>
    <property type="match status" value="1"/>
</dbReference>
<dbReference type="Pfam" id="PF22725">
    <property type="entry name" value="GFO_IDH_MocA_C3"/>
    <property type="match status" value="1"/>
</dbReference>
<dbReference type="Pfam" id="PF01408">
    <property type="entry name" value="GFO_IDH_MocA"/>
    <property type="match status" value="1"/>
</dbReference>
<keyword evidence="5" id="KW-1185">Reference proteome</keyword>
<evidence type="ECO:0000313" key="4">
    <source>
        <dbReference type="EMBL" id="RXS57928.1"/>
    </source>
</evidence>
<evidence type="ECO:0000259" key="2">
    <source>
        <dbReference type="Pfam" id="PF01408"/>
    </source>
</evidence>
<protein>
    <submittedName>
        <fullName evidence="4">Gfo/Idh/MocA family oxidoreductase</fullName>
    </submittedName>
</protein>
<gene>
    <name evidence="4" type="ORF">EST54_32400</name>
</gene>
<dbReference type="GeneID" id="95782586"/>
<dbReference type="AlphaFoldDB" id="A0A4V1NNM6"/>
<feature type="domain" description="Gfo/Idh/MocA-like oxidoreductase N-terminal" evidence="2">
    <location>
        <begin position="4"/>
        <end position="115"/>
    </location>
</feature>
<reference evidence="4 5" key="1">
    <citation type="submission" date="2019-01" db="EMBL/GenBank/DDBJ databases">
        <title>Draft genome sequences of the type strain Streptomyces sioyaensis DSM 40032 and its novel strain, TM32, a thermotolerant antibiotics-producing actinobacterium.</title>
        <authorList>
            <person name="Nakaew N."/>
            <person name="Lumyong S."/>
            <person name="Sloan W.T."/>
            <person name="Sungthong R."/>
        </authorList>
    </citation>
    <scope>NUCLEOTIDE SEQUENCE [LARGE SCALE GENOMIC DNA]</scope>
    <source>
        <strain evidence="4 5">DSM 40032</strain>
    </source>
</reference>
<sequence length="302" mass="30807">MATLRIGLLGTGPWARSVHAPALAAHPGVELTGIWGRRPEAAAALAQVHGSRPYDTPDELFAACDAVAVALPPSVQAPLAVRAAGAGCHLLLDKPVATSVPEARALAAAAERAQIASVVFFTARFGEQEGEWIAAQAAVGGWFTAHADWLGSVFAEDSASPYAHSPWRREKGGLWDVGPHALSVLLAVLGDVEAVTATRGPADTVLLAMRHSSGAASTATVALTAPAAAAGVEITLRGTAGTTCLPRRLHGPEAAYHRAVDALLAAAGTGLPNACDLHFGLRVTEILAAAEATLPPLVRSGP</sequence>
<dbReference type="Gene3D" id="3.40.50.720">
    <property type="entry name" value="NAD(P)-binding Rossmann-like Domain"/>
    <property type="match status" value="1"/>
</dbReference>
<keyword evidence="1" id="KW-0560">Oxidoreductase</keyword>
<organism evidence="4 5">
    <name type="scientific">Streptomyces sioyaensis</name>
    <dbReference type="NCBI Taxonomy" id="67364"/>
    <lineage>
        <taxon>Bacteria</taxon>
        <taxon>Bacillati</taxon>
        <taxon>Actinomycetota</taxon>
        <taxon>Actinomycetes</taxon>
        <taxon>Kitasatosporales</taxon>
        <taxon>Streptomycetaceae</taxon>
        <taxon>Streptomyces</taxon>
    </lineage>
</organism>
<dbReference type="Proteomes" id="UP000289482">
    <property type="component" value="Unassembled WGS sequence"/>
</dbReference>
<accession>A0A4V1NNM6</accession>
<dbReference type="InterPro" id="IPR055170">
    <property type="entry name" value="GFO_IDH_MocA-like_dom"/>
</dbReference>
<dbReference type="InterPro" id="IPR036291">
    <property type="entry name" value="NAD(P)-bd_dom_sf"/>
</dbReference>
<dbReference type="GO" id="GO:0016491">
    <property type="term" value="F:oxidoreductase activity"/>
    <property type="evidence" value="ECO:0007669"/>
    <property type="project" value="UniProtKB-KW"/>
</dbReference>
<evidence type="ECO:0000256" key="1">
    <source>
        <dbReference type="ARBA" id="ARBA00023002"/>
    </source>
</evidence>
<name>A0A4V1NNM6_9ACTN</name>
<dbReference type="PANTHER" id="PTHR43818:SF11">
    <property type="entry name" value="BCDNA.GH03377"/>
    <property type="match status" value="1"/>
</dbReference>